<reference evidence="1 2" key="1">
    <citation type="submission" date="2018-07" db="EMBL/GenBank/DDBJ databases">
        <title>Genomic Encyclopedia of Type Strains, Phase IV (KMG-IV): sequencing the most valuable type-strain genomes for metagenomic binning, comparative biology and taxonomic classification.</title>
        <authorList>
            <person name="Goeker M."/>
        </authorList>
    </citation>
    <scope>NUCLEOTIDE SEQUENCE [LARGE SCALE GENOMIC DNA]</scope>
    <source>
        <strain evidence="1 2">DSM 101478</strain>
    </source>
</reference>
<proteinExistence type="predicted"/>
<dbReference type="PROSITE" id="PS51257">
    <property type="entry name" value="PROKAR_LIPOPROTEIN"/>
    <property type="match status" value="1"/>
</dbReference>
<name>A0A370QG22_9FLAO</name>
<dbReference type="Proteomes" id="UP000255317">
    <property type="component" value="Unassembled WGS sequence"/>
</dbReference>
<organism evidence="1 2">
    <name type="scientific">Marinirhabdus gelatinilytica</name>
    <dbReference type="NCBI Taxonomy" id="1703343"/>
    <lineage>
        <taxon>Bacteria</taxon>
        <taxon>Pseudomonadati</taxon>
        <taxon>Bacteroidota</taxon>
        <taxon>Flavobacteriia</taxon>
        <taxon>Flavobacteriales</taxon>
        <taxon>Flavobacteriaceae</taxon>
    </lineage>
</organism>
<keyword evidence="2" id="KW-1185">Reference proteome</keyword>
<protein>
    <recommendedName>
        <fullName evidence="3">SdiA-regulated protein</fullName>
    </recommendedName>
</protein>
<dbReference type="EMBL" id="QRAO01000002">
    <property type="protein sequence ID" value="RDK87317.1"/>
    <property type="molecule type" value="Genomic_DNA"/>
</dbReference>
<dbReference type="RefSeq" id="WP_115123502.1">
    <property type="nucleotide sequence ID" value="NZ_QRAO01000002.1"/>
</dbReference>
<evidence type="ECO:0008006" key="3">
    <source>
        <dbReference type="Google" id="ProtNLM"/>
    </source>
</evidence>
<dbReference type="AlphaFoldDB" id="A0A370QG22"/>
<dbReference type="SUPFAM" id="SSF101898">
    <property type="entry name" value="NHL repeat"/>
    <property type="match status" value="1"/>
</dbReference>
<dbReference type="OrthoDB" id="5599486at2"/>
<evidence type="ECO:0000313" key="1">
    <source>
        <dbReference type="EMBL" id="RDK87317.1"/>
    </source>
</evidence>
<accession>A0A370QG22</accession>
<gene>
    <name evidence="1" type="ORF">C8D94_102504</name>
</gene>
<evidence type="ECO:0000313" key="2">
    <source>
        <dbReference type="Proteomes" id="UP000255317"/>
    </source>
</evidence>
<comment type="caution">
    <text evidence="1">The sequence shown here is derived from an EMBL/GenBank/DDBJ whole genome shotgun (WGS) entry which is preliminary data.</text>
</comment>
<sequence length="288" mass="32570">MRLFFILCIGLFALVGCQDFGKLKIIASVPASLEEISGIEQIPQSELIWAVSDSHNDATLFGFDAKSQSIKKVLNLHGITNEDWEDLAADTQANIYIGDFGNNKNKRKELAIYKVPNVSEEKEKITVYTTTFTLEDQTEFPPKKKHRNFDVEGFIFYKNNFYLFTRNRSSKFDGTVKLYKLPATPGHHTAKVVSTYKTCDDKKHCQVTGATINFNTGMVVLQGFSRVWVLQDYKGDNFFSGSIQEIDLGHHSQKESVCFKNDTTLYIADEQNGVLGGNVYELTLNMKN</sequence>